<dbReference type="InterPro" id="IPR020807">
    <property type="entry name" value="PKS_DH"/>
</dbReference>
<dbReference type="InterPro" id="IPR049900">
    <property type="entry name" value="PKS_mFAS_DH"/>
</dbReference>
<evidence type="ECO:0000256" key="2">
    <source>
        <dbReference type="ARBA" id="ARBA00004792"/>
    </source>
</evidence>
<organism evidence="15 16">
    <name type="scientific">Streptomyces gobitricini</name>
    <dbReference type="NCBI Taxonomy" id="68211"/>
    <lineage>
        <taxon>Bacteria</taxon>
        <taxon>Bacillati</taxon>
        <taxon>Actinomycetota</taxon>
        <taxon>Actinomycetes</taxon>
        <taxon>Kitasatosporales</taxon>
        <taxon>Streptomycetaceae</taxon>
        <taxon>Streptomyces</taxon>
    </lineage>
</organism>
<feature type="compositionally biased region" description="Low complexity" evidence="11">
    <location>
        <begin position="1703"/>
        <end position="1745"/>
    </location>
</feature>
<dbReference type="SUPFAM" id="SSF51735">
    <property type="entry name" value="NAD(P)-binding Rossmann-fold domains"/>
    <property type="match status" value="2"/>
</dbReference>
<dbReference type="Pfam" id="PF00109">
    <property type="entry name" value="ketoacyl-synt"/>
    <property type="match status" value="1"/>
</dbReference>
<dbReference type="InterPro" id="IPR057737">
    <property type="entry name" value="Condensation_MtbB-like"/>
</dbReference>
<evidence type="ECO:0000256" key="9">
    <source>
        <dbReference type="ARBA" id="ARBA00023315"/>
    </source>
</evidence>
<dbReference type="SUPFAM" id="SSF52151">
    <property type="entry name" value="FabD/lysophospholipase-like"/>
    <property type="match status" value="1"/>
</dbReference>
<dbReference type="Pfam" id="PF00668">
    <property type="entry name" value="Condensation"/>
    <property type="match status" value="1"/>
</dbReference>
<dbReference type="SMART" id="SM00823">
    <property type="entry name" value="PKS_PP"/>
    <property type="match status" value="1"/>
</dbReference>
<evidence type="ECO:0000256" key="1">
    <source>
        <dbReference type="ARBA" id="ARBA00001957"/>
    </source>
</evidence>
<dbReference type="InterPro" id="IPR049551">
    <property type="entry name" value="PKS_DH_C"/>
</dbReference>
<dbReference type="PROSITE" id="PS52019">
    <property type="entry name" value="PKS_MFAS_DH"/>
    <property type="match status" value="1"/>
</dbReference>
<protein>
    <recommendedName>
        <fullName evidence="17">Polyketide synthase</fullName>
    </recommendedName>
</protein>
<evidence type="ECO:0000313" key="15">
    <source>
        <dbReference type="EMBL" id="GAA2505144.1"/>
    </source>
</evidence>
<dbReference type="SUPFAM" id="SSF55048">
    <property type="entry name" value="Probable ACP-binding domain of malonyl-CoA ACP transacylase"/>
    <property type="match status" value="1"/>
</dbReference>
<dbReference type="SUPFAM" id="SSF53901">
    <property type="entry name" value="Thiolase-like"/>
    <property type="match status" value="1"/>
</dbReference>
<dbReference type="Gene3D" id="3.30.70.3290">
    <property type="match status" value="1"/>
</dbReference>
<dbReference type="CDD" id="cd19535">
    <property type="entry name" value="Cyc_NRPS"/>
    <property type="match status" value="1"/>
</dbReference>
<dbReference type="InterPro" id="IPR020841">
    <property type="entry name" value="PKS_Beta-ketoAc_synthase_dom"/>
</dbReference>
<keyword evidence="9" id="KW-0012">Acyltransferase</keyword>
<dbReference type="PROSITE" id="PS52004">
    <property type="entry name" value="KS3_2"/>
    <property type="match status" value="1"/>
</dbReference>
<dbReference type="InterPro" id="IPR032821">
    <property type="entry name" value="PKS_assoc"/>
</dbReference>
<dbReference type="Gene3D" id="3.40.366.10">
    <property type="entry name" value="Malonyl-Coenzyme A Acyl Carrier Protein, domain 2"/>
    <property type="match status" value="1"/>
</dbReference>
<feature type="region of interest" description="Disordered" evidence="11">
    <location>
        <begin position="1844"/>
        <end position="1905"/>
    </location>
</feature>
<feature type="compositionally biased region" description="Basic and acidic residues" evidence="11">
    <location>
        <begin position="1692"/>
        <end position="1701"/>
    </location>
</feature>
<proteinExistence type="predicted"/>
<evidence type="ECO:0000256" key="10">
    <source>
        <dbReference type="PROSITE-ProRule" id="PRU01363"/>
    </source>
</evidence>
<dbReference type="Pfam" id="PF16197">
    <property type="entry name" value="KAsynt_C_assoc"/>
    <property type="match status" value="1"/>
</dbReference>
<reference evidence="16" key="1">
    <citation type="journal article" date="2019" name="Int. J. Syst. Evol. Microbiol.">
        <title>The Global Catalogue of Microorganisms (GCM) 10K type strain sequencing project: providing services to taxonomists for standard genome sequencing and annotation.</title>
        <authorList>
            <consortium name="The Broad Institute Genomics Platform"/>
            <consortium name="The Broad Institute Genome Sequencing Center for Infectious Disease"/>
            <person name="Wu L."/>
            <person name="Ma J."/>
        </authorList>
    </citation>
    <scope>NUCLEOTIDE SEQUENCE [LARGE SCALE GENOMIC DNA]</scope>
    <source>
        <strain evidence="16">JCM 5062</strain>
    </source>
</reference>
<dbReference type="CDD" id="cd00833">
    <property type="entry name" value="PKS"/>
    <property type="match status" value="1"/>
</dbReference>
<feature type="region of interest" description="N-terminal hotdog fold" evidence="10">
    <location>
        <begin position="940"/>
        <end position="1062"/>
    </location>
</feature>
<evidence type="ECO:0000256" key="4">
    <source>
        <dbReference type="ARBA" id="ARBA00022553"/>
    </source>
</evidence>
<dbReference type="Gene3D" id="3.40.47.10">
    <property type="match status" value="1"/>
</dbReference>
<dbReference type="SMART" id="SM00825">
    <property type="entry name" value="PKS_KS"/>
    <property type="match status" value="1"/>
</dbReference>
<dbReference type="SMART" id="SM01294">
    <property type="entry name" value="PKS_PP_betabranch"/>
    <property type="match status" value="1"/>
</dbReference>
<feature type="region of interest" description="Disordered" evidence="11">
    <location>
        <begin position="1692"/>
        <end position="1749"/>
    </location>
</feature>
<evidence type="ECO:0008006" key="17">
    <source>
        <dbReference type="Google" id="ProtNLM"/>
    </source>
</evidence>
<gene>
    <name evidence="15" type="ORF">GCM10010393_42280</name>
</gene>
<dbReference type="PROSITE" id="PS50075">
    <property type="entry name" value="CARRIER"/>
    <property type="match status" value="1"/>
</dbReference>
<evidence type="ECO:0000259" key="12">
    <source>
        <dbReference type="PROSITE" id="PS50075"/>
    </source>
</evidence>
<dbReference type="InterPro" id="IPR006162">
    <property type="entry name" value="Ppantetheine_attach_site"/>
</dbReference>
<dbReference type="InterPro" id="IPR020806">
    <property type="entry name" value="PKS_PP-bd"/>
</dbReference>
<comment type="caution">
    <text evidence="15">The sequence shown here is derived from an EMBL/GenBank/DDBJ whole genome shotgun (WGS) entry which is preliminary data.</text>
</comment>
<dbReference type="PROSITE" id="PS00606">
    <property type="entry name" value="KS3_1"/>
    <property type="match status" value="1"/>
</dbReference>
<evidence type="ECO:0000256" key="7">
    <source>
        <dbReference type="ARBA" id="ARBA00023194"/>
    </source>
</evidence>
<feature type="compositionally biased region" description="Low complexity" evidence="11">
    <location>
        <begin position="1848"/>
        <end position="1893"/>
    </location>
</feature>
<dbReference type="InterPro" id="IPR001242">
    <property type="entry name" value="Condensation_dom"/>
</dbReference>
<dbReference type="SUPFAM" id="SSF52777">
    <property type="entry name" value="CoA-dependent acyltransferases"/>
    <property type="match status" value="2"/>
</dbReference>
<evidence type="ECO:0000313" key="16">
    <source>
        <dbReference type="Proteomes" id="UP001499942"/>
    </source>
</evidence>
<comment type="pathway">
    <text evidence="2">Antibiotic biosynthesis.</text>
</comment>
<dbReference type="PANTHER" id="PTHR43775:SF51">
    <property type="entry name" value="INACTIVE PHENOLPHTHIOCEROL SYNTHESIS POLYKETIDE SYNTHASE TYPE I PKS1-RELATED"/>
    <property type="match status" value="1"/>
</dbReference>
<dbReference type="SMART" id="SM00822">
    <property type="entry name" value="PKS_KR"/>
    <property type="match status" value="1"/>
</dbReference>
<evidence type="ECO:0000256" key="5">
    <source>
        <dbReference type="ARBA" id="ARBA00022598"/>
    </source>
</evidence>
<feature type="active site" description="Proton acceptor; for dehydratase activity" evidence="10">
    <location>
        <position position="971"/>
    </location>
</feature>
<keyword evidence="8" id="KW-0511">Multifunctional enzyme</keyword>
<dbReference type="InterPro" id="IPR016039">
    <property type="entry name" value="Thiolase-like"/>
</dbReference>
<feature type="domain" description="Carrier" evidence="12">
    <location>
        <begin position="1764"/>
        <end position="1841"/>
    </location>
</feature>
<dbReference type="InterPro" id="IPR013968">
    <property type="entry name" value="PKS_KR"/>
</dbReference>
<dbReference type="Pfam" id="PF22953">
    <property type="entry name" value="SpnB_Rossmann"/>
    <property type="match status" value="1"/>
</dbReference>
<dbReference type="InterPro" id="IPR036736">
    <property type="entry name" value="ACP-like_sf"/>
</dbReference>
<evidence type="ECO:0000259" key="13">
    <source>
        <dbReference type="PROSITE" id="PS52004"/>
    </source>
</evidence>
<dbReference type="InterPro" id="IPR057326">
    <property type="entry name" value="KR_dom"/>
</dbReference>
<dbReference type="SUPFAM" id="SSF47336">
    <property type="entry name" value="ACP-like"/>
    <property type="match status" value="1"/>
</dbReference>
<dbReference type="EMBL" id="BAAASR010000022">
    <property type="protein sequence ID" value="GAA2505144.1"/>
    <property type="molecule type" value="Genomic_DNA"/>
</dbReference>
<dbReference type="InterPro" id="IPR014030">
    <property type="entry name" value="Ketoacyl_synth_N"/>
</dbReference>
<evidence type="ECO:0000256" key="3">
    <source>
        <dbReference type="ARBA" id="ARBA00022450"/>
    </source>
</evidence>
<sequence>MAEYDATRDAIAVIGMACRYPGGVTGPESLWELVRDGHDAVGDFPANRDWHTEDLYDPAYVRQGGFLHDADTFDAAFFGIRPAEAKAMDPQQRTLLQVTWEAIERAGIVPSSLKGSRTGVFVGLMPNEYGMPLWKWQEETAGFMGTGTSPSVASGRIAYLLGLEGPALTIDTACSSSGVAIHTAVRSLRSGETDLAFAGGCTVLAGPGMFVDYARKQALSPDARCRTFSDAANGTVWAEGAGVLVLEPLAKAKRLGRTILGVIRGTAVNQDGASNGLTAPSGRAQVKVINQALADAGLGPEDVQLVEAHGTATKLGDPIEVNAIHATYGQGRRDEPVWLGSLKSNIGHSMAAAGVGGVIKCLTAMRAGEMPRTMHVDGPLNSHVDWSGTVEVLRHNRDWPLRASVRRCAVSSFGVSGTNSHVILESWEEDRDAVAPGDDGADRPAVLKLSAKTPTALRAYARAVADRIATGTACLSALSHVLRTEREDHDCRAVLLGTGRPQLAAALREFADDVEDTDGARGAGRTGGMETATAAAVHGEARRIRRPVFVFPGQGSQWPGMAARLLVESPVFRQRVEECAAAFKPHLDYDLMAVLHGEDTSVDPERTDVIQPLLFSVMLGLAALWQHAGIEPAAVVGHSQGEVAAACLAGALDLEQAAEVVACRSQVLERHGRGGMAAVAASADETAALLAEADADLVIAATNGPSFVILSGDDEPGLARLLDLCDSRGVYARRVPAKCASHSPVVEELEDLITDGLAGITARASAVPVFSTVEGRRMRGDELDGAYWYRNLRGRVRFAETIEEMASHGYDAFIEISPHPVLTGSLEAILGGTVGRPPVCGTLKRDQGTWERFLMSAATAYVQGHPVDWKRLLPVLDSVTATSLAAARAELPTYPFERRRFWLPSEPVPVGARAARPALEPATVEAAVPRARGTVRAGAHPFLSSVVDTPNGTVVMTGRLSVRSHPWLMDHRVEDTALLPGTAFMELLLTAGGELGCEGIDEMLLSDPLILPMDGSPVDVQVTVEPADARGARAVTVHSRKAGSDSWQRHADGVLAVPRPQPAPAAADLALPHGAAIVDKDAMYARLRERGYGYGEAFRGVRSGAHQGDDVRAAVALPTAALVNHSGFAAHPALTDAALHAAVACGMLGEPAAGRIAVPFVFHGVRLGPAMPGETCQAFARRVGDDAISLTLTADDGTVVLAVERMVVRDLDLTRATRPSPDQDLAVDLDRAGLYTVAWEEATRAGAGSSDTGTPRLCVVGGGEGRLPGLLRDANRGGISVATLDEAIMIVSSIPGDWHVVVPSPEGGNDPATQVHASAQRTLDILQTWLRAEDLEGRAVLTFVTRDSVAVPGDETFALGDSAVWGMVRSAQTERPGQFRIVDVDDHALESADPLVRALTRTEPQLAVRADRVLVPQLTPHTAPAGGGTAEAPDLSGGTVVITGGTGTLGRAIARHLVSRWGTTSLALISRSGERAPGIGEFCAEMAGLGATVRVLAADVADADEVRRALDEVRANGPVAGVVHAAGVLDDSTVANMTPEQLRAVLRSKADSALHLDVATRDDPLSCFVLFSSLYGVIGGPGQANYAGANTFLDQFAALRRAEGRPVHAVAWGLWAEATGMTGHLDEGDLLRLRRNGVAPFATEDGLALFDSALTSGTAALVGARLAFPDEDTPGPVDGPFLLSALTRRRLDGTARGDRSRSASRQARRSPAATASAPSAVPAPTRVVGGADRAPAPVAGAQGAGSSTEAVRPLLESPDTSADQRIAALLGVIKDHVAALLGTKPDRVDAQRSFYEMGFDSLTSMELRNRIGRGLGVRLGATAVFDHPSPEELAQHVAELFAPREETSAPVSEPAEAASDSAPASATDAVADPASRPAAEAAPERAAGAGRTGRPPRPDSPPFPLTKLQEAYLAGRAGDFELGNVPTVLCIEVDLAGFDVRAAEDAFRRLAERHEMLRAVFDPAGHQRVLGEVPGWSIPVEDIRRLTAEERTARLAQIHDEVTSHTFDTTRWPLFLIRATRVDDTITRLHVAIDVLISDGASSTLLFNEWARLYRDPDADLPAPAGSFRDHVEALREYQASDAMEPSRTYWRERAASLPSAPELPLAVKLGEITRPVFGNRFIRVEPDDWDRFKKNAASAGVTPSSAVLAAYCQVLATWSRTPDFTLTVLVSHRGAAGATDMSDVVGNFSSTNLLEVRVDQAAPFRETAAAVQRQLMLDMEHTAYTGLDFLRDLSRLDGEAGRARMPVVFNSTLGGQVHSAPGSEAGPVGALCLMGDSGTPVWSGVRTPQVILDHQAFEEAGALILNWDVVEEAFPEGVVDGMLAAYEGLIRELCR</sequence>
<dbReference type="InterPro" id="IPR016036">
    <property type="entry name" value="Malonyl_transacylase_ACP-bd"/>
</dbReference>
<evidence type="ECO:0000256" key="6">
    <source>
        <dbReference type="ARBA" id="ARBA00022679"/>
    </source>
</evidence>
<comment type="cofactor">
    <cofactor evidence="1">
        <name>pantetheine 4'-phosphate</name>
        <dbReference type="ChEBI" id="CHEBI:47942"/>
    </cofactor>
</comment>
<evidence type="ECO:0000259" key="14">
    <source>
        <dbReference type="PROSITE" id="PS52019"/>
    </source>
</evidence>
<dbReference type="CDD" id="cd08956">
    <property type="entry name" value="KR_3_FAS_SDR_x"/>
    <property type="match status" value="1"/>
</dbReference>
<feature type="domain" description="PKS/mFAS DH" evidence="14">
    <location>
        <begin position="940"/>
        <end position="1217"/>
    </location>
</feature>
<keyword evidence="7" id="KW-0045">Antibiotic biosynthesis</keyword>
<dbReference type="InterPro" id="IPR023213">
    <property type="entry name" value="CAT-like_dom_sf"/>
</dbReference>
<evidence type="ECO:0000256" key="11">
    <source>
        <dbReference type="SAM" id="MobiDB-lite"/>
    </source>
</evidence>
<dbReference type="Pfam" id="PF02801">
    <property type="entry name" value="Ketoacyl-synt_C"/>
    <property type="match status" value="1"/>
</dbReference>
<keyword evidence="3" id="KW-0596">Phosphopantetheine</keyword>
<dbReference type="SMART" id="SM00827">
    <property type="entry name" value="PKS_AT"/>
    <property type="match status" value="1"/>
</dbReference>
<feature type="region of interest" description="C-terminal hotdog fold" evidence="10">
    <location>
        <begin position="1075"/>
        <end position="1217"/>
    </location>
</feature>
<dbReference type="InterPro" id="IPR014031">
    <property type="entry name" value="Ketoacyl_synth_C"/>
</dbReference>
<dbReference type="Gene3D" id="3.30.559.10">
    <property type="entry name" value="Chloramphenicol acetyltransferase-like domain"/>
    <property type="match status" value="1"/>
</dbReference>
<dbReference type="Gene3D" id="3.30.559.30">
    <property type="entry name" value="Nonribosomal peptide synthetase, condensation domain"/>
    <property type="match status" value="1"/>
</dbReference>
<dbReference type="InterPro" id="IPR009081">
    <property type="entry name" value="PP-bd_ACP"/>
</dbReference>
<evidence type="ECO:0000256" key="8">
    <source>
        <dbReference type="ARBA" id="ARBA00023268"/>
    </source>
</evidence>
<keyword evidence="16" id="KW-1185">Reference proteome</keyword>
<feature type="domain" description="Ketosynthase family 3 (KS3)" evidence="13">
    <location>
        <begin position="8"/>
        <end position="426"/>
    </location>
</feature>
<dbReference type="Proteomes" id="UP001499942">
    <property type="component" value="Unassembled WGS sequence"/>
</dbReference>
<dbReference type="InterPro" id="IPR055123">
    <property type="entry name" value="SpnB-like_Rossmann"/>
</dbReference>
<dbReference type="Pfam" id="PF00550">
    <property type="entry name" value="PP-binding"/>
    <property type="match status" value="1"/>
</dbReference>
<dbReference type="InterPro" id="IPR036291">
    <property type="entry name" value="NAD(P)-bd_dom_sf"/>
</dbReference>
<dbReference type="Pfam" id="PF08659">
    <property type="entry name" value="KR"/>
    <property type="match status" value="1"/>
</dbReference>
<dbReference type="Pfam" id="PF21089">
    <property type="entry name" value="PKS_DH_N"/>
    <property type="match status" value="1"/>
</dbReference>
<dbReference type="SMART" id="SM00826">
    <property type="entry name" value="PKS_DH"/>
    <property type="match status" value="1"/>
</dbReference>
<accession>A0ABP5ZVA5</accession>
<dbReference type="InterPro" id="IPR018201">
    <property type="entry name" value="Ketoacyl_synth_AS"/>
</dbReference>
<dbReference type="Pfam" id="PF00698">
    <property type="entry name" value="Acyl_transf_1"/>
    <property type="match status" value="1"/>
</dbReference>
<dbReference type="InterPro" id="IPR001227">
    <property type="entry name" value="Ac_transferase_dom_sf"/>
</dbReference>
<dbReference type="Gene3D" id="3.40.50.720">
    <property type="entry name" value="NAD(P)-binding Rossmann-like Domain"/>
    <property type="match status" value="1"/>
</dbReference>
<dbReference type="InterPro" id="IPR042104">
    <property type="entry name" value="PKS_dehydratase_sf"/>
</dbReference>
<dbReference type="PANTHER" id="PTHR43775">
    <property type="entry name" value="FATTY ACID SYNTHASE"/>
    <property type="match status" value="1"/>
</dbReference>
<feature type="active site" description="Proton donor; for dehydratase activity" evidence="10">
    <location>
        <position position="1136"/>
    </location>
</feature>
<keyword evidence="6" id="KW-0808">Transferase</keyword>
<dbReference type="InterPro" id="IPR050091">
    <property type="entry name" value="PKS_NRPS_Biosynth_Enz"/>
</dbReference>
<dbReference type="Gene3D" id="3.10.129.110">
    <property type="entry name" value="Polyketide synthase dehydratase"/>
    <property type="match status" value="1"/>
</dbReference>
<dbReference type="Gene3D" id="1.10.1200.10">
    <property type="entry name" value="ACP-like"/>
    <property type="match status" value="1"/>
</dbReference>
<keyword evidence="4" id="KW-0597">Phosphoprotein</keyword>
<dbReference type="InterPro" id="IPR049552">
    <property type="entry name" value="PKS_DH_N"/>
</dbReference>
<dbReference type="InterPro" id="IPR014043">
    <property type="entry name" value="Acyl_transferase_dom"/>
</dbReference>
<keyword evidence="5" id="KW-0436">Ligase</keyword>
<dbReference type="InterPro" id="IPR016035">
    <property type="entry name" value="Acyl_Trfase/lysoPLipase"/>
</dbReference>
<name>A0ABP5ZVA5_9ACTN</name>
<dbReference type="PROSITE" id="PS00012">
    <property type="entry name" value="PHOSPHOPANTETHEINE"/>
    <property type="match status" value="1"/>
</dbReference>
<dbReference type="Pfam" id="PF14765">
    <property type="entry name" value="PS-DH"/>
    <property type="match status" value="1"/>
</dbReference>